<comment type="caution">
    <text evidence="3">The sequence shown here is derived from an EMBL/GenBank/DDBJ whole genome shotgun (WGS) entry which is preliminary data.</text>
</comment>
<name>A0A7J5YFL1_DISMA</name>
<evidence type="ECO:0000313" key="4">
    <source>
        <dbReference type="Proteomes" id="UP000518266"/>
    </source>
</evidence>
<feature type="signal peptide" evidence="2">
    <location>
        <begin position="1"/>
        <end position="15"/>
    </location>
</feature>
<keyword evidence="4" id="KW-1185">Reference proteome</keyword>
<evidence type="ECO:0000256" key="2">
    <source>
        <dbReference type="SAM" id="SignalP"/>
    </source>
</evidence>
<keyword evidence="1" id="KW-1133">Transmembrane helix</keyword>
<sequence length="75" mass="8661">MLLYWCVVFTALVEASLLQRKQQQFSLDEAEIQPVGSGHSVRLELDNIMKESSFKGRTCFTIFLLLLTAFLIFFQ</sequence>
<keyword evidence="2" id="KW-0732">Signal</keyword>
<feature type="non-terminal residue" evidence="3">
    <location>
        <position position="1"/>
    </location>
</feature>
<protein>
    <submittedName>
        <fullName evidence="3">Uncharacterized protein</fullName>
    </submittedName>
</protein>
<keyword evidence="1" id="KW-0472">Membrane</keyword>
<organism evidence="3 4">
    <name type="scientific">Dissostichus mawsoni</name>
    <name type="common">Antarctic cod</name>
    <dbReference type="NCBI Taxonomy" id="36200"/>
    <lineage>
        <taxon>Eukaryota</taxon>
        <taxon>Metazoa</taxon>
        <taxon>Chordata</taxon>
        <taxon>Craniata</taxon>
        <taxon>Vertebrata</taxon>
        <taxon>Euteleostomi</taxon>
        <taxon>Actinopterygii</taxon>
        <taxon>Neopterygii</taxon>
        <taxon>Teleostei</taxon>
        <taxon>Neoteleostei</taxon>
        <taxon>Acanthomorphata</taxon>
        <taxon>Eupercaria</taxon>
        <taxon>Perciformes</taxon>
        <taxon>Notothenioidei</taxon>
        <taxon>Nototheniidae</taxon>
        <taxon>Dissostichus</taxon>
    </lineage>
</organism>
<dbReference type="Proteomes" id="UP000518266">
    <property type="component" value="Unassembled WGS sequence"/>
</dbReference>
<evidence type="ECO:0000313" key="3">
    <source>
        <dbReference type="EMBL" id="KAF3848215.1"/>
    </source>
</evidence>
<feature type="transmembrane region" description="Helical" evidence="1">
    <location>
        <begin position="54"/>
        <end position="74"/>
    </location>
</feature>
<feature type="chain" id="PRO_5029546802" evidence="2">
    <location>
        <begin position="16"/>
        <end position="75"/>
    </location>
</feature>
<dbReference type="EMBL" id="JAAKFY010000013">
    <property type="protein sequence ID" value="KAF3848215.1"/>
    <property type="molecule type" value="Genomic_DNA"/>
</dbReference>
<proteinExistence type="predicted"/>
<gene>
    <name evidence="3" type="ORF">F7725_021243</name>
</gene>
<keyword evidence="1" id="KW-0812">Transmembrane</keyword>
<dbReference type="AlphaFoldDB" id="A0A7J5YFL1"/>
<evidence type="ECO:0000256" key="1">
    <source>
        <dbReference type="SAM" id="Phobius"/>
    </source>
</evidence>
<accession>A0A7J5YFL1</accession>
<reference evidence="3 4" key="1">
    <citation type="submission" date="2020-03" db="EMBL/GenBank/DDBJ databases">
        <title>Dissostichus mawsoni Genome sequencing and assembly.</title>
        <authorList>
            <person name="Park H."/>
        </authorList>
    </citation>
    <scope>NUCLEOTIDE SEQUENCE [LARGE SCALE GENOMIC DNA]</scope>
    <source>
        <strain evidence="3">DM0001</strain>
        <tissue evidence="3">Muscle</tissue>
    </source>
</reference>